<comment type="caution">
    <text evidence="3">The sequence shown here is derived from an EMBL/GenBank/DDBJ whole genome shotgun (WGS) entry which is preliminary data.</text>
</comment>
<evidence type="ECO:0000256" key="1">
    <source>
        <dbReference type="SAM" id="MobiDB-lite"/>
    </source>
</evidence>
<accession>A0A9D4RI53</accession>
<name>A0A9D4RI53_DREPO</name>
<dbReference type="AlphaFoldDB" id="A0A9D4RI53"/>
<dbReference type="PROSITE" id="PS50940">
    <property type="entry name" value="CHIT_BIND_II"/>
    <property type="match status" value="1"/>
</dbReference>
<evidence type="ECO:0000259" key="2">
    <source>
        <dbReference type="PROSITE" id="PS50940"/>
    </source>
</evidence>
<reference evidence="3" key="1">
    <citation type="journal article" date="2019" name="bioRxiv">
        <title>The Genome of the Zebra Mussel, Dreissena polymorpha: A Resource for Invasive Species Research.</title>
        <authorList>
            <person name="McCartney M.A."/>
            <person name="Auch B."/>
            <person name="Kono T."/>
            <person name="Mallez S."/>
            <person name="Zhang Y."/>
            <person name="Obille A."/>
            <person name="Becker A."/>
            <person name="Abrahante J.E."/>
            <person name="Garbe J."/>
            <person name="Badalamenti J.P."/>
            <person name="Herman A."/>
            <person name="Mangelson H."/>
            <person name="Liachko I."/>
            <person name="Sullivan S."/>
            <person name="Sone E.D."/>
            <person name="Koren S."/>
            <person name="Silverstein K.A.T."/>
            <person name="Beckman K.B."/>
            <person name="Gohl D.M."/>
        </authorList>
    </citation>
    <scope>NUCLEOTIDE SEQUENCE</scope>
    <source>
        <strain evidence="3">Duluth1</strain>
        <tissue evidence="3">Whole animal</tissue>
    </source>
</reference>
<dbReference type="InterPro" id="IPR002557">
    <property type="entry name" value="Chitin-bd_dom"/>
</dbReference>
<feature type="compositionally biased region" description="Low complexity" evidence="1">
    <location>
        <begin position="12"/>
        <end position="26"/>
    </location>
</feature>
<dbReference type="Pfam" id="PF01607">
    <property type="entry name" value="CBM_14"/>
    <property type="match status" value="1"/>
</dbReference>
<feature type="domain" description="Chitin-binding type-2" evidence="2">
    <location>
        <begin position="72"/>
        <end position="129"/>
    </location>
</feature>
<feature type="compositionally biased region" description="Polar residues" evidence="1">
    <location>
        <begin position="28"/>
        <end position="37"/>
    </location>
</feature>
<gene>
    <name evidence="3" type="ORF">DPMN_032645</name>
</gene>
<reference evidence="3" key="2">
    <citation type="submission" date="2020-11" db="EMBL/GenBank/DDBJ databases">
        <authorList>
            <person name="McCartney M.A."/>
            <person name="Auch B."/>
            <person name="Kono T."/>
            <person name="Mallez S."/>
            <person name="Becker A."/>
            <person name="Gohl D.M."/>
            <person name="Silverstein K.A.T."/>
            <person name="Koren S."/>
            <person name="Bechman K.B."/>
            <person name="Herman A."/>
            <person name="Abrahante J.E."/>
            <person name="Garbe J."/>
        </authorList>
    </citation>
    <scope>NUCLEOTIDE SEQUENCE</scope>
    <source>
        <strain evidence="3">Duluth1</strain>
        <tissue evidence="3">Whole animal</tissue>
    </source>
</reference>
<keyword evidence="4" id="KW-1185">Reference proteome</keyword>
<dbReference type="GO" id="GO:0005576">
    <property type="term" value="C:extracellular region"/>
    <property type="evidence" value="ECO:0007669"/>
    <property type="project" value="InterPro"/>
</dbReference>
<protein>
    <recommendedName>
        <fullName evidence="2">Chitin-binding type-2 domain-containing protein</fullName>
    </recommendedName>
</protein>
<dbReference type="GO" id="GO:0008061">
    <property type="term" value="F:chitin binding"/>
    <property type="evidence" value="ECO:0007669"/>
    <property type="project" value="InterPro"/>
</dbReference>
<evidence type="ECO:0000313" key="3">
    <source>
        <dbReference type="EMBL" id="KAH3869476.1"/>
    </source>
</evidence>
<dbReference type="SUPFAM" id="SSF57625">
    <property type="entry name" value="Invertebrate chitin-binding proteins"/>
    <property type="match status" value="1"/>
</dbReference>
<sequence length="134" mass="14716">MPPPPPVLGRMQPQQQIFGSHQQHQQMPFGTQQQNQRLLPPSHIDIPQATPQLPEPSACPQMFAPPPSPTTAAFCTGKQRGKYPDPVDCSKFIGCVAERDYRGSCLAGTALDATYGICDYTHKITRCAIQNFHG</sequence>
<dbReference type="InterPro" id="IPR036508">
    <property type="entry name" value="Chitin-bd_dom_sf"/>
</dbReference>
<proteinExistence type="predicted"/>
<dbReference type="Proteomes" id="UP000828390">
    <property type="component" value="Unassembled WGS sequence"/>
</dbReference>
<feature type="region of interest" description="Disordered" evidence="1">
    <location>
        <begin position="1"/>
        <end position="65"/>
    </location>
</feature>
<evidence type="ECO:0000313" key="4">
    <source>
        <dbReference type="Proteomes" id="UP000828390"/>
    </source>
</evidence>
<dbReference type="Gene3D" id="3.20.20.80">
    <property type="entry name" value="Glycosidases"/>
    <property type="match status" value="1"/>
</dbReference>
<dbReference type="SMART" id="SM00494">
    <property type="entry name" value="ChtBD2"/>
    <property type="match status" value="1"/>
</dbReference>
<organism evidence="3 4">
    <name type="scientific">Dreissena polymorpha</name>
    <name type="common">Zebra mussel</name>
    <name type="synonym">Mytilus polymorpha</name>
    <dbReference type="NCBI Taxonomy" id="45954"/>
    <lineage>
        <taxon>Eukaryota</taxon>
        <taxon>Metazoa</taxon>
        <taxon>Spiralia</taxon>
        <taxon>Lophotrochozoa</taxon>
        <taxon>Mollusca</taxon>
        <taxon>Bivalvia</taxon>
        <taxon>Autobranchia</taxon>
        <taxon>Heteroconchia</taxon>
        <taxon>Euheterodonta</taxon>
        <taxon>Imparidentia</taxon>
        <taxon>Neoheterodontei</taxon>
        <taxon>Myida</taxon>
        <taxon>Dreissenoidea</taxon>
        <taxon>Dreissenidae</taxon>
        <taxon>Dreissena</taxon>
    </lineage>
</organism>
<dbReference type="EMBL" id="JAIWYP010000002">
    <property type="protein sequence ID" value="KAH3869476.1"/>
    <property type="molecule type" value="Genomic_DNA"/>
</dbReference>